<accession>A0ABN7RLH1</accession>
<name>A0ABN7RLH1_OIKDI</name>
<keyword evidence="3" id="KW-1185">Reference proteome</keyword>
<evidence type="ECO:0000256" key="1">
    <source>
        <dbReference type="SAM" id="Coils"/>
    </source>
</evidence>
<gene>
    <name evidence="2" type="ORF">OKIOD_LOCUS1134</name>
</gene>
<proteinExistence type="predicted"/>
<dbReference type="Proteomes" id="UP001158576">
    <property type="component" value="Chromosome PAR"/>
</dbReference>
<organism evidence="2 3">
    <name type="scientific">Oikopleura dioica</name>
    <name type="common">Tunicate</name>
    <dbReference type="NCBI Taxonomy" id="34765"/>
    <lineage>
        <taxon>Eukaryota</taxon>
        <taxon>Metazoa</taxon>
        <taxon>Chordata</taxon>
        <taxon>Tunicata</taxon>
        <taxon>Appendicularia</taxon>
        <taxon>Copelata</taxon>
        <taxon>Oikopleuridae</taxon>
        <taxon>Oikopleura</taxon>
    </lineage>
</organism>
<evidence type="ECO:0000313" key="3">
    <source>
        <dbReference type="Proteomes" id="UP001158576"/>
    </source>
</evidence>
<reference evidence="2 3" key="1">
    <citation type="submission" date="2021-04" db="EMBL/GenBank/DDBJ databases">
        <authorList>
            <person name="Bliznina A."/>
        </authorList>
    </citation>
    <scope>NUCLEOTIDE SEQUENCE [LARGE SCALE GENOMIC DNA]</scope>
</reference>
<keyword evidence="1" id="KW-0175">Coiled coil</keyword>
<dbReference type="InterPro" id="IPR015915">
    <property type="entry name" value="Kelch-typ_b-propeller"/>
</dbReference>
<evidence type="ECO:0000313" key="2">
    <source>
        <dbReference type="EMBL" id="CAG5080403.1"/>
    </source>
</evidence>
<sequence>MVEDLKEHANGYKRENQHLKAEIEDLHRKSKSLSENLASLKNENEKLSNEKMRLKTENADLIAENEELIRSKTDEEQAALTEMKGDLEIAKREKSSIQENLDIERIRKIYVHSCIGIYDGLMVMGGGNENAASKDIYLFRDSEWTVVGQLNEYHKYSSPKRIGNTIFLVSGYNVEKLEWDGEKISSAKVINITHIFGKFERPIVFPVDEFFCT</sequence>
<protein>
    <submittedName>
        <fullName evidence="2">Oidioi.mRNA.OKI2018_I69.PAR.g9576.t1.cds</fullName>
    </submittedName>
</protein>
<dbReference type="EMBL" id="OU015568">
    <property type="protein sequence ID" value="CAG5080403.1"/>
    <property type="molecule type" value="Genomic_DNA"/>
</dbReference>
<feature type="coiled-coil region" evidence="1">
    <location>
        <begin position="2"/>
        <end position="107"/>
    </location>
</feature>
<dbReference type="SUPFAM" id="SSF117281">
    <property type="entry name" value="Kelch motif"/>
    <property type="match status" value="1"/>
</dbReference>